<dbReference type="EMBL" id="CAMPGE010015076">
    <property type="protein sequence ID" value="CAI2373718.1"/>
    <property type="molecule type" value="Genomic_DNA"/>
</dbReference>
<gene>
    <name evidence="1" type="ORF">ECRASSUSDP1_LOCUS15064</name>
</gene>
<evidence type="ECO:0000313" key="1">
    <source>
        <dbReference type="EMBL" id="CAI2373718.1"/>
    </source>
</evidence>
<reference evidence="1" key="1">
    <citation type="submission" date="2023-07" db="EMBL/GenBank/DDBJ databases">
        <authorList>
            <consortium name="AG Swart"/>
            <person name="Singh M."/>
            <person name="Singh A."/>
            <person name="Seah K."/>
            <person name="Emmerich C."/>
        </authorList>
    </citation>
    <scope>NUCLEOTIDE SEQUENCE</scope>
    <source>
        <strain evidence="1">DP1</strain>
    </source>
</reference>
<comment type="caution">
    <text evidence="1">The sequence shown here is derived from an EMBL/GenBank/DDBJ whole genome shotgun (WGS) entry which is preliminary data.</text>
</comment>
<evidence type="ECO:0000313" key="2">
    <source>
        <dbReference type="Proteomes" id="UP001295684"/>
    </source>
</evidence>
<proteinExistence type="predicted"/>
<protein>
    <submittedName>
        <fullName evidence="1">Uncharacterized protein</fullName>
    </submittedName>
</protein>
<organism evidence="1 2">
    <name type="scientific">Euplotes crassus</name>
    <dbReference type="NCBI Taxonomy" id="5936"/>
    <lineage>
        <taxon>Eukaryota</taxon>
        <taxon>Sar</taxon>
        <taxon>Alveolata</taxon>
        <taxon>Ciliophora</taxon>
        <taxon>Intramacronucleata</taxon>
        <taxon>Spirotrichea</taxon>
        <taxon>Hypotrichia</taxon>
        <taxon>Euplotida</taxon>
        <taxon>Euplotidae</taxon>
        <taxon>Moneuplotes</taxon>
    </lineage>
</organism>
<accession>A0AAD2CYA5</accession>
<sequence>MFQLNGQYSRGVNPLAKKFILPAMLVTSVAYMQYSTIMDARSQKKAALRMLSKIPMDIKDLNKFNTFEINAITRRNTLKNKLVGRQILKSCAKSRATASRNKHLKDEEDFGTSSTYSKASVDTESSVCNLKDSKSILKSSELLESSKTKSVTFTI</sequence>
<dbReference type="AlphaFoldDB" id="A0AAD2CYA5"/>
<name>A0AAD2CYA5_EUPCR</name>
<dbReference type="Proteomes" id="UP001295684">
    <property type="component" value="Unassembled WGS sequence"/>
</dbReference>
<keyword evidence="2" id="KW-1185">Reference proteome</keyword>